<organism evidence="2 3">
    <name type="scientific">Lysobacter brunescens</name>
    <dbReference type="NCBI Taxonomy" id="262323"/>
    <lineage>
        <taxon>Bacteria</taxon>
        <taxon>Pseudomonadati</taxon>
        <taxon>Pseudomonadota</taxon>
        <taxon>Gammaproteobacteria</taxon>
        <taxon>Lysobacterales</taxon>
        <taxon>Lysobacteraceae</taxon>
        <taxon>Lysobacter</taxon>
    </lineage>
</organism>
<keyword evidence="3" id="KW-1185">Reference proteome</keyword>
<protein>
    <recommendedName>
        <fullName evidence="4">VCBS repeat-containing protein</fullName>
    </recommendedName>
</protein>
<reference evidence="3" key="1">
    <citation type="journal article" date="2019" name="Int. J. Syst. Evol. Microbiol.">
        <title>The Global Catalogue of Microorganisms (GCM) 10K type strain sequencing project: providing services to taxonomists for standard genome sequencing and annotation.</title>
        <authorList>
            <consortium name="The Broad Institute Genomics Platform"/>
            <consortium name="The Broad Institute Genome Sequencing Center for Infectious Disease"/>
            <person name="Wu L."/>
            <person name="Ma J."/>
        </authorList>
    </citation>
    <scope>NUCLEOTIDE SEQUENCE [LARGE SCALE GENOMIC DNA]</scope>
    <source>
        <strain evidence="3">CCUG 55585</strain>
    </source>
</reference>
<evidence type="ECO:0000256" key="1">
    <source>
        <dbReference type="SAM" id="SignalP"/>
    </source>
</evidence>
<gene>
    <name evidence="2" type="ORF">ACFQ0E_04095</name>
</gene>
<feature type="chain" id="PRO_5047186810" description="VCBS repeat-containing protein" evidence="1">
    <location>
        <begin position="28"/>
        <end position="250"/>
    </location>
</feature>
<proteinExistence type="predicted"/>
<accession>A0ABW2YED2</accession>
<dbReference type="EMBL" id="JBHTIF010000001">
    <property type="protein sequence ID" value="MFD0724774.1"/>
    <property type="molecule type" value="Genomic_DNA"/>
</dbReference>
<comment type="caution">
    <text evidence="2">The sequence shown here is derived from an EMBL/GenBank/DDBJ whole genome shotgun (WGS) entry which is preliminary data.</text>
</comment>
<sequence>MTRIAFPFAALSLAICGGLATSAAASAGYGLQPPGSFHSGEAVARSGERWLALRGQDDDTALVSVQVAVKRVHDPLVDAEGQATGEAVSAIRADDAIMLLRGAGLRAGAVSRASVAEQASEHGLPAYRIALDTREYRIATSCVIEDRNATASPTQAAAYACTIDLIDGERRQSLMSIAAYRESPDARLLFAGDASPHLIFAGDLDRDGRVDLILDTTDHYNLSRPTLFLSGAAGKGELLHAVATHAATGC</sequence>
<name>A0ABW2YED2_9GAMM</name>
<evidence type="ECO:0000313" key="3">
    <source>
        <dbReference type="Proteomes" id="UP001597110"/>
    </source>
</evidence>
<keyword evidence="1" id="KW-0732">Signal</keyword>
<evidence type="ECO:0000313" key="2">
    <source>
        <dbReference type="EMBL" id="MFD0724774.1"/>
    </source>
</evidence>
<feature type="signal peptide" evidence="1">
    <location>
        <begin position="1"/>
        <end position="27"/>
    </location>
</feature>
<dbReference type="RefSeq" id="WP_386822415.1">
    <property type="nucleotide sequence ID" value="NZ_JBHTIF010000001.1"/>
</dbReference>
<evidence type="ECO:0008006" key="4">
    <source>
        <dbReference type="Google" id="ProtNLM"/>
    </source>
</evidence>
<dbReference type="Proteomes" id="UP001597110">
    <property type="component" value="Unassembled WGS sequence"/>
</dbReference>